<keyword evidence="4 5" id="KW-0472">Membrane</keyword>
<keyword evidence="3 5" id="KW-1133">Transmembrane helix</keyword>
<dbReference type="InterPro" id="IPR004841">
    <property type="entry name" value="AA-permease/SLC12A_dom"/>
</dbReference>
<evidence type="ECO:0000256" key="1">
    <source>
        <dbReference type="ARBA" id="ARBA00004141"/>
    </source>
</evidence>
<dbReference type="EMBL" id="KV878729">
    <property type="protein sequence ID" value="OJJ65497.1"/>
    <property type="molecule type" value="Genomic_DNA"/>
</dbReference>
<proteinExistence type="predicted"/>
<dbReference type="GeneID" id="93581366"/>
<evidence type="ECO:0000313" key="8">
    <source>
        <dbReference type="Proteomes" id="UP000184499"/>
    </source>
</evidence>
<feature type="transmembrane region" description="Helical" evidence="5">
    <location>
        <begin position="20"/>
        <end position="41"/>
    </location>
</feature>
<protein>
    <recommendedName>
        <fullName evidence="6">Amino acid permease/ SLC12A domain-containing protein</fullName>
    </recommendedName>
</protein>
<dbReference type="Proteomes" id="UP000184499">
    <property type="component" value="Unassembled WGS sequence"/>
</dbReference>
<evidence type="ECO:0000256" key="2">
    <source>
        <dbReference type="ARBA" id="ARBA00022692"/>
    </source>
</evidence>
<evidence type="ECO:0000256" key="5">
    <source>
        <dbReference type="SAM" id="Phobius"/>
    </source>
</evidence>
<feature type="domain" description="Amino acid permease/ SLC12A" evidence="6">
    <location>
        <begin position="1"/>
        <end position="34"/>
    </location>
</feature>
<comment type="subcellular location">
    <subcellularLocation>
        <location evidence="1">Membrane</location>
        <topology evidence="1">Multi-pass membrane protein</topology>
    </subcellularLocation>
</comment>
<name>A0A1L9U1F0_ASPBC</name>
<dbReference type="GO" id="GO:0016020">
    <property type="term" value="C:membrane"/>
    <property type="evidence" value="ECO:0007669"/>
    <property type="project" value="UniProtKB-SubCell"/>
</dbReference>
<dbReference type="RefSeq" id="XP_067472748.1">
    <property type="nucleotide sequence ID" value="XM_067628878.1"/>
</dbReference>
<dbReference type="PANTHER" id="PTHR43341:SF4">
    <property type="entry name" value="ARGININE PERMEASE CAN1-RELATED"/>
    <property type="match status" value="1"/>
</dbReference>
<evidence type="ECO:0000256" key="4">
    <source>
        <dbReference type="ARBA" id="ARBA00023136"/>
    </source>
</evidence>
<evidence type="ECO:0000259" key="6">
    <source>
        <dbReference type="Pfam" id="PF00324"/>
    </source>
</evidence>
<keyword evidence="2 5" id="KW-0812">Transmembrane</keyword>
<accession>A0A1L9U1F0</accession>
<evidence type="ECO:0000313" key="7">
    <source>
        <dbReference type="EMBL" id="OJJ65497.1"/>
    </source>
</evidence>
<dbReference type="Pfam" id="PF00324">
    <property type="entry name" value="AA_permease"/>
    <property type="match status" value="1"/>
</dbReference>
<dbReference type="VEuPathDB" id="FungiDB:ASPBRDRAFT_673802"/>
<dbReference type="GO" id="GO:0015171">
    <property type="term" value="F:amino acid transmembrane transporter activity"/>
    <property type="evidence" value="ECO:0007669"/>
    <property type="project" value="TreeGrafter"/>
</dbReference>
<dbReference type="PANTHER" id="PTHR43341">
    <property type="entry name" value="AMINO ACID PERMEASE"/>
    <property type="match status" value="1"/>
</dbReference>
<sequence>MAVGEAENPRKTIPTAIRKVFYRILFSFVFTVSSLALPSTINAVLLTVILSSANSNVCTGSRTSIG</sequence>
<dbReference type="AlphaFoldDB" id="A0A1L9U1F0"/>
<organism evidence="7 8">
    <name type="scientific">Aspergillus brasiliensis (strain CBS 101740 / IMI 381727 / IBT 21946)</name>
    <dbReference type="NCBI Taxonomy" id="767769"/>
    <lineage>
        <taxon>Eukaryota</taxon>
        <taxon>Fungi</taxon>
        <taxon>Dikarya</taxon>
        <taxon>Ascomycota</taxon>
        <taxon>Pezizomycotina</taxon>
        <taxon>Eurotiomycetes</taxon>
        <taxon>Eurotiomycetidae</taxon>
        <taxon>Eurotiales</taxon>
        <taxon>Aspergillaceae</taxon>
        <taxon>Aspergillus</taxon>
        <taxon>Aspergillus subgen. Circumdati</taxon>
    </lineage>
</organism>
<dbReference type="STRING" id="767769.A0A1L9U1F0"/>
<gene>
    <name evidence="7" type="ORF">ASPBRDRAFT_673802</name>
</gene>
<evidence type="ECO:0000256" key="3">
    <source>
        <dbReference type="ARBA" id="ARBA00022989"/>
    </source>
</evidence>
<keyword evidence="8" id="KW-1185">Reference proteome</keyword>
<reference evidence="8" key="1">
    <citation type="journal article" date="2017" name="Genome Biol.">
        <title>Comparative genomics reveals high biological diversity and specific adaptations in the industrially and medically important fungal genus Aspergillus.</title>
        <authorList>
            <person name="de Vries R.P."/>
            <person name="Riley R."/>
            <person name="Wiebenga A."/>
            <person name="Aguilar-Osorio G."/>
            <person name="Amillis S."/>
            <person name="Uchima C.A."/>
            <person name="Anderluh G."/>
            <person name="Asadollahi M."/>
            <person name="Askin M."/>
            <person name="Barry K."/>
            <person name="Battaglia E."/>
            <person name="Bayram O."/>
            <person name="Benocci T."/>
            <person name="Braus-Stromeyer S.A."/>
            <person name="Caldana C."/>
            <person name="Canovas D."/>
            <person name="Cerqueira G.C."/>
            <person name="Chen F."/>
            <person name="Chen W."/>
            <person name="Choi C."/>
            <person name="Clum A."/>
            <person name="Dos Santos R.A."/>
            <person name="Damasio A.R."/>
            <person name="Diallinas G."/>
            <person name="Emri T."/>
            <person name="Fekete E."/>
            <person name="Flipphi M."/>
            <person name="Freyberg S."/>
            <person name="Gallo A."/>
            <person name="Gournas C."/>
            <person name="Habgood R."/>
            <person name="Hainaut M."/>
            <person name="Harispe M.L."/>
            <person name="Henrissat B."/>
            <person name="Hilden K.S."/>
            <person name="Hope R."/>
            <person name="Hossain A."/>
            <person name="Karabika E."/>
            <person name="Karaffa L."/>
            <person name="Karanyi Z."/>
            <person name="Krasevec N."/>
            <person name="Kuo A."/>
            <person name="Kusch H."/>
            <person name="LaButti K."/>
            <person name="Lagendijk E.L."/>
            <person name="Lapidus A."/>
            <person name="Levasseur A."/>
            <person name="Lindquist E."/>
            <person name="Lipzen A."/>
            <person name="Logrieco A.F."/>
            <person name="MacCabe A."/>
            <person name="Maekelae M.R."/>
            <person name="Malavazi I."/>
            <person name="Melin P."/>
            <person name="Meyer V."/>
            <person name="Mielnichuk N."/>
            <person name="Miskei M."/>
            <person name="Molnar A.P."/>
            <person name="Mule G."/>
            <person name="Ngan C.Y."/>
            <person name="Orejas M."/>
            <person name="Orosz E."/>
            <person name="Ouedraogo J.P."/>
            <person name="Overkamp K.M."/>
            <person name="Park H.-S."/>
            <person name="Perrone G."/>
            <person name="Piumi F."/>
            <person name="Punt P.J."/>
            <person name="Ram A.F."/>
            <person name="Ramon A."/>
            <person name="Rauscher S."/>
            <person name="Record E."/>
            <person name="Riano-Pachon D.M."/>
            <person name="Robert V."/>
            <person name="Roehrig J."/>
            <person name="Ruller R."/>
            <person name="Salamov A."/>
            <person name="Salih N.S."/>
            <person name="Samson R.A."/>
            <person name="Sandor E."/>
            <person name="Sanguinetti M."/>
            <person name="Schuetze T."/>
            <person name="Sepcic K."/>
            <person name="Shelest E."/>
            <person name="Sherlock G."/>
            <person name="Sophianopoulou V."/>
            <person name="Squina F.M."/>
            <person name="Sun H."/>
            <person name="Susca A."/>
            <person name="Todd R.B."/>
            <person name="Tsang A."/>
            <person name="Unkles S.E."/>
            <person name="van de Wiele N."/>
            <person name="van Rossen-Uffink D."/>
            <person name="Oliveira J.V."/>
            <person name="Vesth T.C."/>
            <person name="Visser J."/>
            <person name="Yu J.-H."/>
            <person name="Zhou M."/>
            <person name="Andersen M.R."/>
            <person name="Archer D.B."/>
            <person name="Baker S.E."/>
            <person name="Benoit I."/>
            <person name="Brakhage A.A."/>
            <person name="Braus G.H."/>
            <person name="Fischer R."/>
            <person name="Frisvad J.C."/>
            <person name="Goldman G.H."/>
            <person name="Houbraken J."/>
            <person name="Oakley B."/>
            <person name="Pocsi I."/>
            <person name="Scazzocchio C."/>
            <person name="Seiboth B."/>
            <person name="vanKuyk P.A."/>
            <person name="Wortman J."/>
            <person name="Dyer P.S."/>
            <person name="Grigoriev I.V."/>
        </authorList>
    </citation>
    <scope>NUCLEOTIDE SEQUENCE [LARGE SCALE GENOMIC DNA]</scope>
    <source>
        <strain evidence="8">CBS 101740 / IMI 381727 / IBT 21946</strain>
    </source>
</reference>
<dbReference type="InterPro" id="IPR050524">
    <property type="entry name" value="APC_YAT"/>
</dbReference>